<comment type="caution">
    <text evidence="2">The sequence shown here is derived from an EMBL/GenBank/DDBJ whole genome shotgun (WGS) entry which is preliminary data.</text>
</comment>
<dbReference type="Proteomes" id="UP001567538">
    <property type="component" value="Unassembled WGS sequence"/>
</dbReference>
<name>A0ABD1GFK4_SALDI</name>
<organism evidence="2 3">
    <name type="scientific">Salvia divinorum</name>
    <name type="common">Maria pastora</name>
    <name type="synonym">Diviner's sage</name>
    <dbReference type="NCBI Taxonomy" id="28513"/>
    <lineage>
        <taxon>Eukaryota</taxon>
        <taxon>Viridiplantae</taxon>
        <taxon>Streptophyta</taxon>
        <taxon>Embryophyta</taxon>
        <taxon>Tracheophyta</taxon>
        <taxon>Spermatophyta</taxon>
        <taxon>Magnoliopsida</taxon>
        <taxon>eudicotyledons</taxon>
        <taxon>Gunneridae</taxon>
        <taxon>Pentapetalae</taxon>
        <taxon>asterids</taxon>
        <taxon>lamiids</taxon>
        <taxon>Lamiales</taxon>
        <taxon>Lamiaceae</taxon>
        <taxon>Nepetoideae</taxon>
        <taxon>Mentheae</taxon>
        <taxon>Salviinae</taxon>
        <taxon>Salvia</taxon>
        <taxon>Salvia subgen. Calosphace</taxon>
    </lineage>
</organism>
<evidence type="ECO:0000256" key="1">
    <source>
        <dbReference type="SAM" id="MobiDB-lite"/>
    </source>
</evidence>
<feature type="compositionally biased region" description="Polar residues" evidence="1">
    <location>
        <begin position="90"/>
        <end position="100"/>
    </location>
</feature>
<evidence type="ECO:0000313" key="3">
    <source>
        <dbReference type="Proteomes" id="UP001567538"/>
    </source>
</evidence>
<gene>
    <name evidence="2" type="ORF">AAHA92_19929</name>
</gene>
<feature type="compositionally biased region" description="Basic residues" evidence="1">
    <location>
        <begin position="101"/>
        <end position="112"/>
    </location>
</feature>
<dbReference type="AlphaFoldDB" id="A0ABD1GFK4"/>
<reference evidence="2 3" key="1">
    <citation type="submission" date="2024-06" db="EMBL/GenBank/DDBJ databases">
        <title>A chromosome level genome sequence of Diviner's sage (Salvia divinorum).</title>
        <authorList>
            <person name="Ford S.A."/>
            <person name="Ro D.-K."/>
            <person name="Ness R.W."/>
            <person name="Phillips M.A."/>
        </authorList>
    </citation>
    <scope>NUCLEOTIDE SEQUENCE [LARGE SCALE GENOMIC DNA]</scope>
    <source>
        <strain evidence="2">SAF-2024a</strain>
        <tissue evidence="2">Leaf</tissue>
    </source>
</reference>
<feature type="region of interest" description="Disordered" evidence="1">
    <location>
        <begin position="1"/>
        <end position="121"/>
    </location>
</feature>
<dbReference type="PANTHER" id="PTHR33670:SF14">
    <property type="entry name" value="T20H2.15 PROTEIN"/>
    <property type="match status" value="1"/>
</dbReference>
<evidence type="ECO:0000313" key="2">
    <source>
        <dbReference type="EMBL" id="KAL1542896.1"/>
    </source>
</evidence>
<sequence length="198" mass="21196">MAVMMHGSFDHQSISPYKSHLRNPPKIHQNPIVSDPSDAFRLSRFNSTGLLQPPPPPFLTRHSSQPPLLPLPTAAPRRTASSPAYKKPSNYPNSVTSNKSKSPKKQGKNSPKRSKDAAPSISFAARKCEIGGGSRAAAAVGDQDQVDIFSSSAAFTFSPPPSSLPLPSFSLWPKLSCKAAAGVDAGATDDLRRLLRLQ</sequence>
<accession>A0ABD1GFK4</accession>
<feature type="compositionally biased region" description="Low complexity" evidence="1">
    <location>
        <begin position="71"/>
        <end position="80"/>
    </location>
</feature>
<dbReference type="PANTHER" id="PTHR33670">
    <property type="entry name" value="SPLICING FACTOR, PROLINE- AND GLUTAMINE-RICH-LIKE"/>
    <property type="match status" value="1"/>
</dbReference>
<protein>
    <submittedName>
        <fullName evidence="2">Uncharacterized protein</fullName>
    </submittedName>
</protein>
<proteinExistence type="predicted"/>
<keyword evidence="3" id="KW-1185">Reference proteome</keyword>
<dbReference type="EMBL" id="JBEAFC010000008">
    <property type="protein sequence ID" value="KAL1542896.1"/>
    <property type="molecule type" value="Genomic_DNA"/>
</dbReference>